<comment type="caution">
    <text evidence="1">The sequence shown here is derived from an EMBL/GenBank/DDBJ whole genome shotgun (WGS) entry which is preliminary data.</text>
</comment>
<dbReference type="InterPro" id="IPR018680">
    <property type="entry name" value="DUF2164"/>
</dbReference>
<reference evidence="1 2" key="1">
    <citation type="submission" date="2019-11" db="EMBL/GenBank/DDBJ databases">
        <title>Escherichia alba sp. nov. isolated from the gut of plastic-eating superworms Zophobas atratus.</title>
        <authorList>
            <person name="Yang Y."/>
        </authorList>
    </citation>
    <scope>NUCLEOTIDE SEQUENCE [LARGE SCALE GENOMIC DNA]</scope>
    <source>
        <strain evidence="2">BIT-B35</strain>
    </source>
</reference>
<sequence length="79" mass="9348">MTTITLDPAARDRLRDELQRWCADHLDVELEQFDAEFFIDFLSERFGPAYYNAGIEEALRTHAAWSDRIQEEMDLKKIL</sequence>
<evidence type="ECO:0000313" key="2">
    <source>
        <dbReference type="Proteomes" id="UP000477739"/>
    </source>
</evidence>
<dbReference type="EMBL" id="WMJZ01000049">
    <property type="protein sequence ID" value="MTH48652.1"/>
    <property type="molecule type" value="Genomic_DNA"/>
</dbReference>
<name>A0A6L6IP46_9ENTR</name>
<protein>
    <submittedName>
        <fullName evidence="1">DUF2164 family protein</fullName>
    </submittedName>
</protein>
<dbReference type="OrthoDB" id="6629495at2"/>
<evidence type="ECO:0000313" key="1">
    <source>
        <dbReference type="EMBL" id="MTH48652.1"/>
    </source>
</evidence>
<dbReference type="RefSeq" id="WP_155110063.1">
    <property type="nucleotide sequence ID" value="NZ_WMJZ01000049.1"/>
</dbReference>
<accession>A0A6L6IP46</accession>
<keyword evidence="2" id="KW-1185">Reference proteome</keyword>
<proteinExistence type="predicted"/>
<dbReference type="Pfam" id="PF09932">
    <property type="entry name" value="DUF2164"/>
    <property type="match status" value="1"/>
</dbReference>
<dbReference type="AlphaFoldDB" id="A0A6L6IP46"/>
<organism evidence="1 2">
    <name type="scientific">Intestinirhabdus alba</name>
    <dbReference type="NCBI Taxonomy" id="2899544"/>
    <lineage>
        <taxon>Bacteria</taxon>
        <taxon>Pseudomonadati</taxon>
        <taxon>Pseudomonadota</taxon>
        <taxon>Gammaproteobacteria</taxon>
        <taxon>Enterobacterales</taxon>
        <taxon>Enterobacteriaceae</taxon>
        <taxon>Intestinirhabdus</taxon>
    </lineage>
</organism>
<dbReference type="Proteomes" id="UP000477739">
    <property type="component" value="Unassembled WGS sequence"/>
</dbReference>
<gene>
    <name evidence="1" type="ORF">GJV78_20870</name>
</gene>